<dbReference type="OMA" id="HRRQDKV"/>
<evidence type="ECO:0000256" key="1">
    <source>
        <dbReference type="SAM" id="MobiDB-lite"/>
    </source>
</evidence>
<feature type="region of interest" description="Disordered" evidence="1">
    <location>
        <begin position="26"/>
        <end position="48"/>
    </location>
</feature>
<proteinExistence type="predicted"/>
<dbReference type="OrthoDB" id="6498415at2759"/>
<reference evidence="2 3" key="1">
    <citation type="journal article" date="2020" name="Cell">
        <title>Large-Scale Comparative Analyses of Tick Genomes Elucidate Their Genetic Diversity and Vector Capacities.</title>
        <authorList>
            <consortium name="Tick Genome and Microbiome Consortium (TIGMIC)"/>
            <person name="Jia N."/>
            <person name="Wang J."/>
            <person name="Shi W."/>
            <person name="Du L."/>
            <person name="Sun Y."/>
            <person name="Zhan W."/>
            <person name="Jiang J.F."/>
            <person name="Wang Q."/>
            <person name="Zhang B."/>
            <person name="Ji P."/>
            <person name="Bell-Sakyi L."/>
            <person name="Cui X.M."/>
            <person name="Yuan T.T."/>
            <person name="Jiang B.G."/>
            <person name="Yang W.F."/>
            <person name="Lam T.T."/>
            <person name="Chang Q.C."/>
            <person name="Ding S.J."/>
            <person name="Wang X.J."/>
            <person name="Zhu J.G."/>
            <person name="Ruan X.D."/>
            <person name="Zhao L."/>
            <person name="Wei J.T."/>
            <person name="Ye R.Z."/>
            <person name="Que T.C."/>
            <person name="Du C.H."/>
            <person name="Zhou Y.H."/>
            <person name="Cheng J.X."/>
            <person name="Dai P.F."/>
            <person name="Guo W.B."/>
            <person name="Han X.H."/>
            <person name="Huang E.J."/>
            <person name="Li L.F."/>
            <person name="Wei W."/>
            <person name="Gao Y.C."/>
            <person name="Liu J.Z."/>
            <person name="Shao H.Z."/>
            <person name="Wang X."/>
            <person name="Wang C.C."/>
            <person name="Yang T.C."/>
            <person name="Huo Q.B."/>
            <person name="Li W."/>
            <person name="Chen H.Y."/>
            <person name="Chen S.E."/>
            <person name="Zhou L.G."/>
            <person name="Ni X.B."/>
            <person name="Tian J.H."/>
            <person name="Sheng Y."/>
            <person name="Liu T."/>
            <person name="Pan Y.S."/>
            <person name="Xia L.Y."/>
            <person name="Li J."/>
            <person name="Zhao F."/>
            <person name="Cao W.C."/>
        </authorList>
    </citation>
    <scope>NUCLEOTIDE SEQUENCE [LARGE SCALE GENOMIC DNA]</scope>
    <source>
        <strain evidence="2">HaeL-2018</strain>
    </source>
</reference>
<gene>
    <name evidence="2" type="ORF">HPB48_016697</name>
</gene>
<evidence type="ECO:0000313" key="3">
    <source>
        <dbReference type="Proteomes" id="UP000821853"/>
    </source>
</evidence>
<keyword evidence="3" id="KW-1185">Reference proteome</keyword>
<evidence type="ECO:0000313" key="2">
    <source>
        <dbReference type="EMBL" id="KAH9373034.1"/>
    </source>
</evidence>
<dbReference type="AlphaFoldDB" id="A0A9J6GCC8"/>
<dbReference type="EMBL" id="JABSTR010000006">
    <property type="protein sequence ID" value="KAH9373034.1"/>
    <property type="molecule type" value="Genomic_DNA"/>
</dbReference>
<sequence>MEPRLTRMDMAIGRLERALHRESAAAENNAGLSNRFPPRPAGYPTGKGCLPAGTSGGDAGAAELASIGDQLRDLKDEQRFFRHMLGDLRNYTTHSSDRIIAKLEQRGVLLSRPAVNIQTSRPVIVGGKAPSSGGVSGLLRPSVLTWEHPSAASTVSGYGGGSSSSGRPLHRHTVELKNNHRSPNAGAAAPYFHGQAAGAPVNRRHDKVRGIFTDLFGSTRTNIAKHLRQATENVRKETEGPLSRVTECADSLEAQSRRMGDLRAELAESAAAARVLRLRVFSEDVYEPLRSAASLASRAASDLEIRVPPVLQKVSETATGLRAALEDLKGALDNATTSAAPNDAYYVALSEEDDFWKR</sequence>
<comment type="caution">
    <text evidence="2">The sequence shown here is derived from an EMBL/GenBank/DDBJ whole genome shotgun (WGS) entry which is preliminary data.</text>
</comment>
<dbReference type="Proteomes" id="UP000821853">
    <property type="component" value="Chromosome 4"/>
</dbReference>
<protein>
    <submittedName>
        <fullName evidence="2">Uncharacterized protein</fullName>
    </submittedName>
</protein>
<name>A0A9J6GCC8_HAELO</name>
<accession>A0A9J6GCC8</accession>
<organism evidence="2 3">
    <name type="scientific">Haemaphysalis longicornis</name>
    <name type="common">Bush tick</name>
    <dbReference type="NCBI Taxonomy" id="44386"/>
    <lineage>
        <taxon>Eukaryota</taxon>
        <taxon>Metazoa</taxon>
        <taxon>Ecdysozoa</taxon>
        <taxon>Arthropoda</taxon>
        <taxon>Chelicerata</taxon>
        <taxon>Arachnida</taxon>
        <taxon>Acari</taxon>
        <taxon>Parasitiformes</taxon>
        <taxon>Ixodida</taxon>
        <taxon>Ixodoidea</taxon>
        <taxon>Ixodidae</taxon>
        <taxon>Haemaphysalinae</taxon>
        <taxon>Haemaphysalis</taxon>
    </lineage>
</organism>
<dbReference type="VEuPathDB" id="VectorBase:HLOH_047616"/>